<dbReference type="Proteomes" id="UP001595833">
    <property type="component" value="Unassembled WGS sequence"/>
</dbReference>
<gene>
    <name evidence="1" type="ORF">ACFPFM_04750</name>
</gene>
<evidence type="ECO:0000313" key="1">
    <source>
        <dbReference type="EMBL" id="MFC5053065.1"/>
    </source>
</evidence>
<reference evidence="2" key="1">
    <citation type="journal article" date="2019" name="Int. J. Syst. Evol. Microbiol.">
        <title>The Global Catalogue of Microorganisms (GCM) 10K type strain sequencing project: providing services to taxonomists for standard genome sequencing and annotation.</title>
        <authorList>
            <consortium name="The Broad Institute Genomics Platform"/>
            <consortium name="The Broad Institute Genome Sequencing Center for Infectious Disease"/>
            <person name="Wu L."/>
            <person name="Ma J."/>
        </authorList>
    </citation>
    <scope>NUCLEOTIDE SEQUENCE [LARGE SCALE GENOMIC DNA]</scope>
    <source>
        <strain evidence="2">KCTC 12848</strain>
    </source>
</reference>
<dbReference type="EMBL" id="JBHSJB010000004">
    <property type="protein sequence ID" value="MFC5053065.1"/>
    <property type="molecule type" value="Genomic_DNA"/>
</dbReference>
<accession>A0ABV9XUY9</accession>
<dbReference type="Pfam" id="PF16157">
    <property type="entry name" value="DUF4865"/>
    <property type="match status" value="1"/>
</dbReference>
<evidence type="ECO:0000313" key="2">
    <source>
        <dbReference type="Proteomes" id="UP001595833"/>
    </source>
</evidence>
<proteinExistence type="predicted"/>
<sequence length="189" mass="20993">MHYEITLPADYDMGIIRNRVATRGSFTDGFPGLGLKAYCVRERGVDGSPVNQYSPFYLWRAVEGMNAFLWGPGFAGLSGDFGRPTVQHWTGLAFARGRAGEPTGATKRVWRLSADADPADAVRQAVEGLERVEGHPALHSTAVAVDPRNWELVHFSLWSEAPETDDEVRYEVLHVSRPELDGLSEGRHW</sequence>
<organism evidence="1 2">
    <name type="scientific">Saccharothrix xinjiangensis</name>
    <dbReference type="NCBI Taxonomy" id="204798"/>
    <lineage>
        <taxon>Bacteria</taxon>
        <taxon>Bacillati</taxon>
        <taxon>Actinomycetota</taxon>
        <taxon>Actinomycetes</taxon>
        <taxon>Pseudonocardiales</taxon>
        <taxon>Pseudonocardiaceae</taxon>
        <taxon>Saccharothrix</taxon>
    </lineage>
</organism>
<name>A0ABV9XUY9_9PSEU</name>
<protein>
    <submittedName>
        <fullName evidence="1">DUF4865 family protein</fullName>
    </submittedName>
</protein>
<keyword evidence="2" id="KW-1185">Reference proteome</keyword>
<dbReference type="InterPro" id="IPR032349">
    <property type="entry name" value="DUF4865"/>
</dbReference>
<dbReference type="RefSeq" id="WP_344038102.1">
    <property type="nucleotide sequence ID" value="NZ_BAAAKE010000009.1"/>
</dbReference>
<comment type="caution">
    <text evidence="1">The sequence shown here is derived from an EMBL/GenBank/DDBJ whole genome shotgun (WGS) entry which is preliminary data.</text>
</comment>